<reference evidence="11" key="1">
    <citation type="submission" date="2021-02" db="EMBL/GenBank/DDBJ databases">
        <authorList>
            <person name="Nowell W R."/>
        </authorList>
    </citation>
    <scope>NUCLEOTIDE SEQUENCE</scope>
</reference>
<dbReference type="GO" id="GO:0004252">
    <property type="term" value="F:serine-type endopeptidase activity"/>
    <property type="evidence" value="ECO:0007669"/>
    <property type="project" value="InterPro"/>
</dbReference>
<keyword evidence="3" id="KW-0645">Protease</keyword>
<dbReference type="InterPro" id="IPR050127">
    <property type="entry name" value="Serine_Proteases_S1"/>
</dbReference>
<gene>
    <name evidence="11" type="ORF">EDS130_LOCUS11194</name>
</gene>
<evidence type="ECO:0000256" key="7">
    <source>
        <dbReference type="ARBA" id="ARBA00023157"/>
    </source>
</evidence>
<dbReference type="PROSITE" id="PS00134">
    <property type="entry name" value="TRYPSIN_HIS"/>
    <property type="match status" value="1"/>
</dbReference>
<keyword evidence="9" id="KW-0812">Transmembrane</keyword>
<evidence type="ECO:0000256" key="2">
    <source>
        <dbReference type="ARBA" id="ARBA00022525"/>
    </source>
</evidence>
<evidence type="ECO:0000256" key="5">
    <source>
        <dbReference type="ARBA" id="ARBA00022801"/>
    </source>
</evidence>
<dbReference type="GO" id="GO:0006508">
    <property type="term" value="P:proteolysis"/>
    <property type="evidence" value="ECO:0007669"/>
    <property type="project" value="UniProtKB-KW"/>
</dbReference>
<dbReference type="GO" id="GO:0005615">
    <property type="term" value="C:extracellular space"/>
    <property type="evidence" value="ECO:0007669"/>
    <property type="project" value="TreeGrafter"/>
</dbReference>
<dbReference type="OrthoDB" id="425190at2759"/>
<keyword evidence="2" id="KW-0964">Secreted</keyword>
<comment type="subcellular location">
    <subcellularLocation>
        <location evidence="1">Secreted</location>
    </subcellularLocation>
</comment>
<feature type="transmembrane region" description="Helical" evidence="9">
    <location>
        <begin position="24"/>
        <end position="48"/>
    </location>
</feature>
<evidence type="ECO:0000256" key="9">
    <source>
        <dbReference type="SAM" id="Phobius"/>
    </source>
</evidence>
<keyword evidence="7" id="KW-1015">Disulfide bond</keyword>
<accession>A0A814BGQ9</accession>
<dbReference type="CDD" id="cd00190">
    <property type="entry name" value="Tryp_SPc"/>
    <property type="match status" value="1"/>
</dbReference>
<dbReference type="EMBL" id="CAJNOJ010000040">
    <property type="protein sequence ID" value="CAF0929062.1"/>
    <property type="molecule type" value="Genomic_DNA"/>
</dbReference>
<dbReference type="InterPro" id="IPR009003">
    <property type="entry name" value="Peptidase_S1_PA"/>
</dbReference>
<dbReference type="Gene3D" id="2.40.10.10">
    <property type="entry name" value="Trypsin-like serine proteases"/>
    <property type="match status" value="1"/>
</dbReference>
<keyword evidence="9" id="KW-1133">Transmembrane helix</keyword>
<evidence type="ECO:0000256" key="6">
    <source>
        <dbReference type="ARBA" id="ARBA00022825"/>
    </source>
</evidence>
<dbReference type="InterPro" id="IPR043504">
    <property type="entry name" value="Peptidase_S1_PA_chymotrypsin"/>
</dbReference>
<dbReference type="PANTHER" id="PTHR24264">
    <property type="entry name" value="TRYPSIN-RELATED"/>
    <property type="match status" value="1"/>
</dbReference>
<dbReference type="FunFam" id="2.40.10.10:FF:000054">
    <property type="entry name" value="Complement C1r subcomponent"/>
    <property type="match status" value="1"/>
</dbReference>
<dbReference type="PANTHER" id="PTHR24264:SF65">
    <property type="entry name" value="SRCR DOMAIN-CONTAINING PROTEIN"/>
    <property type="match status" value="1"/>
</dbReference>
<sequence length="372" mass="41335">MNMEINNTCPSTTIYKHCSTSRRFLVGVLLVFLLFVVTGIILIVLASIKPCLFVRCHSRASLCINRSPFKGQCICDSYSAGNGRTVCDDCGLVYTRPNARIIGGVDADAHSWPFAVLIQQRYKRTVTVDDDTFLVSTTWMCGGTLINHQTVVTAAHCLKTAGDTFNYRSFVFPIVWNKYYSNIESTIEVSVGLHDRRKKPGRRTIKVQEVIIHPSYSQQNLFNDIAIVKLEEYIQPSVNVQFVCLPYLLSNINVSGIVVGFGDTVPGANQGSLTLKQVNLTIYPNDFCDNVSPLTTKNWTTQICCGDLNGERDACQGDSGGGLFVQQNLSSVLRYTIHGIVSYGEQCASPMKPGIYTRVSSYLQWIQENSNF</sequence>
<keyword evidence="4" id="KW-0732">Signal</keyword>
<evidence type="ECO:0000256" key="8">
    <source>
        <dbReference type="ARBA" id="ARBA00023180"/>
    </source>
</evidence>
<proteinExistence type="predicted"/>
<keyword evidence="6" id="KW-0720">Serine protease</keyword>
<keyword evidence="8" id="KW-0325">Glycoprotein</keyword>
<evidence type="ECO:0000256" key="4">
    <source>
        <dbReference type="ARBA" id="ARBA00022729"/>
    </source>
</evidence>
<dbReference type="PROSITE" id="PS50240">
    <property type="entry name" value="TRYPSIN_DOM"/>
    <property type="match status" value="1"/>
</dbReference>
<comment type="caution">
    <text evidence="11">The sequence shown here is derived from an EMBL/GenBank/DDBJ whole genome shotgun (WGS) entry which is preliminary data.</text>
</comment>
<evidence type="ECO:0000256" key="1">
    <source>
        <dbReference type="ARBA" id="ARBA00004613"/>
    </source>
</evidence>
<dbReference type="Pfam" id="PF00089">
    <property type="entry name" value="Trypsin"/>
    <property type="match status" value="1"/>
</dbReference>
<dbReference type="InterPro" id="IPR001314">
    <property type="entry name" value="Peptidase_S1A"/>
</dbReference>
<feature type="domain" description="Peptidase S1" evidence="10">
    <location>
        <begin position="101"/>
        <end position="371"/>
    </location>
</feature>
<dbReference type="InterPro" id="IPR001254">
    <property type="entry name" value="Trypsin_dom"/>
</dbReference>
<evidence type="ECO:0000256" key="3">
    <source>
        <dbReference type="ARBA" id="ARBA00022670"/>
    </source>
</evidence>
<evidence type="ECO:0000313" key="12">
    <source>
        <dbReference type="Proteomes" id="UP000663852"/>
    </source>
</evidence>
<protein>
    <recommendedName>
        <fullName evidence="10">Peptidase S1 domain-containing protein</fullName>
    </recommendedName>
</protein>
<name>A0A814BGQ9_ADIRI</name>
<keyword evidence="9" id="KW-0472">Membrane</keyword>
<evidence type="ECO:0000259" key="10">
    <source>
        <dbReference type="PROSITE" id="PS50240"/>
    </source>
</evidence>
<dbReference type="InterPro" id="IPR018114">
    <property type="entry name" value="TRYPSIN_HIS"/>
</dbReference>
<dbReference type="Proteomes" id="UP000663852">
    <property type="component" value="Unassembled WGS sequence"/>
</dbReference>
<dbReference type="AlphaFoldDB" id="A0A814BGQ9"/>
<organism evidence="11 12">
    <name type="scientific">Adineta ricciae</name>
    <name type="common">Rotifer</name>
    <dbReference type="NCBI Taxonomy" id="249248"/>
    <lineage>
        <taxon>Eukaryota</taxon>
        <taxon>Metazoa</taxon>
        <taxon>Spiralia</taxon>
        <taxon>Gnathifera</taxon>
        <taxon>Rotifera</taxon>
        <taxon>Eurotatoria</taxon>
        <taxon>Bdelloidea</taxon>
        <taxon>Adinetida</taxon>
        <taxon>Adinetidae</taxon>
        <taxon>Adineta</taxon>
    </lineage>
</organism>
<dbReference type="PRINTS" id="PR00722">
    <property type="entry name" value="CHYMOTRYPSIN"/>
</dbReference>
<dbReference type="SMART" id="SM00020">
    <property type="entry name" value="Tryp_SPc"/>
    <property type="match status" value="1"/>
</dbReference>
<evidence type="ECO:0000313" key="11">
    <source>
        <dbReference type="EMBL" id="CAF0929062.1"/>
    </source>
</evidence>
<dbReference type="SUPFAM" id="SSF50494">
    <property type="entry name" value="Trypsin-like serine proteases"/>
    <property type="match status" value="1"/>
</dbReference>
<keyword evidence="5" id="KW-0378">Hydrolase</keyword>